<evidence type="ECO:0000313" key="3">
    <source>
        <dbReference type="Proteomes" id="UP000237640"/>
    </source>
</evidence>
<dbReference type="GO" id="GO:0016747">
    <property type="term" value="F:acyltransferase activity, transferring groups other than amino-acyl groups"/>
    <property type="evidence" value="ECO:0007669"/>
    <property type="project" value="InterPro"/>
</dbReference>
<protein>
    <submittedName>
        <fullName evidence="2">RimJ/RimL family protein N-acetyltransferase</fullName>
    </submittedName>
</protein>
<dbReference type="PROSITE" id="PS51186">
    <property type="entry name" value="GNAT"/>
    <property type="match status" value="1"/>
</dbReference>
<dbReference type="SUPFAM" id="SSF55729">
    <property type="entry name" value="Acyl-CoA N-acyltransferases (Nat)"/>
    <property type="match status" value="1"/>
</dbReference>
<dbReference type="Gene3D" id="3.40.630.30">
    <property type="match status" value="1"/>
</dbReference>
<dbReference type="CDD" id="cd04301">
    <property type="entry name" value="NAT_SF"/>
    <property type="match status" value="1"/>
</dbReference>
<comment type="caution">
    <text evidence="2">The sequence shown here is derived from an EMBL/GenBank/DDBJ whole genome shotgun (WGS) entry which is preliminary data.</text>
</comment>
<accession>A0A2T0M9B8</accession>
<sequence length="172" mass="19901">MVRLQSVTLDLVDVYIAVGLESYNQHYLHLWKKRDPTPYISKSFTTKILEKELEDDNVENFLVKVDETVIGVVKLIKDQALDTHEAKTSLLIQKIYLLSEFSGKGYGQELISLLETHAKKLEKKVIWLDTMQKGNALNFYLKNGFTIHKASRLELPHAVEEERPMWVLTKTL</sequence>
<keyword evidence="2" id="KW-0808">Transferase</keyword>
<dbReference type="OrthoDB" id="9800604at2"/>
<reference evidence="2 3" key="1">
    <citation type="submission" date="2018-03" db="EMBL/GenBank/DDBJ databases">
        <title>Genomic Encyclopedia of Archaeal and Bacterial Type Strains, Phase II (KMG-II): from individual species to whole genera.</title>
        <authorList>
            <person name="Goeker M."/>
        </authorList>
    </citation>
    <scope>NUCLEOTIDE SEQUENCE [LARGE SCALE GENOMIC DNA]</scope>
    <source>
        <strain evidence="2 3">DSM 25027</strain>
    </source>
</reference>
<dbReference type="AlphaFoldDB" id="A0A2T0M9B8"/>
<gene>
    <name evidence="2" type="ORF">CLV81_2461</name>
</gene>
<evidence type="ECO:0000313" key="2">
    <source>
        <dbReference type="EMBL" id="PRX54065.1"/>
    </source>
</evidence>
<name>A0A2T0M9B8_9FLAO</name>
<dbReference type="InterPro" id="IPR000182">
    <property type="entry name" value="GNAT_dom"/>
</dbReference>
<evidence type="ECO:0000259" key="1">
    <source>
        <dbReference type="PROSITE" id="PS51186"/>
    </source>
</evidence>
<feature type="domain" description="N-acetyltransferase" evidence="1">
    <location>
        <begin position="18"/>
        <end position="166"/>
    </location>
</feature>
<keyword evidence="3" id="KW-1185">Reference proteome</keyword>
<dbReference type="EMBL" id="PVYX01000002">
    <property type="protein sequence ID" value="PRX54065.1"/>
    <property type="molecule type" value="Genomic_DNA"/>
</dbReference>
<organism evidence="2 3">
    <name type="scientific">Flagellimonas meridianipacifica</name>
    <dbReference type="NCBI Taxonomy" id="1080225"/>
    <lineage>
        <taxon>Bacteria</taxon>
        <taxon>Pseudomonadati</taxon>
        <taxon>Bacteroidota</taxon>
        <taxon>Flavobacteriia</taxon>
        <taxon>Flavobacteriales</taxon>
        <taxon>Flavobacteriaceae</taxon>
        <taxon>Flagellimonas</taxon>
    </lineage>
</organism>
<dbReference type="InterPro" id="IPR016181">
    <property type="entry name" value="Acyl_CoA_acyltransferase"/>
</dbReference>
<dbReference type="RefSeq" id="WP_106145381.1">
    <property type="nucleotide sequence ID" value="NZ_PVYX01000002.1"/>
</dbReference>
<dbReference type="Pfam" id="PF00583">
    <property type="entry name" value="Acetyltransf_1"/>
    <property type="match status" value="1"/>
</dbReference>
<dbReference type="Proteomes" id="UP000237640">
    <property type="component" value="Unassembled WGS sequence"/>
</dbReference>
<proteinExistence type="predicted"/>